<proteinExistence type="predicted"/>
<feature type="coiled-coil region" evidence="2">
    <location>
        <begin position="286"/>
        <end position="320"/>
    </location>
</feature>
<dbReference type="Pfam" id="PF00098">
    <property type="entry name" value="zf-CCHC"/>
    <property type="match status" value="1"/>
</dbReference>
<evidence type="ECO:0000256" key="2">
    <source>
        <dbReference type="SAM" id="Coils"/>
    </source>
</evidence>
<organism evidence="5">
    <name type="scientific">Papilio xuthus</name>
    <name type="common">Asian swallowtail butterfly</name>
    <dbReference type="NCBI Taxonomy" id="66420"/>
    <lineage>
        <taxon>Eukaryota</taxon>
        <taxon>Metazoa</taxon>
        <taxon>Ecdysozoa</taxon>
        <taxon>Arthropoda</taxon>
        <taxon>Hexapoda</taxon>
        <taxon>Insecta</taxon>
        <taxon>Pterygota</taxon>
        <taxon>Neoptera</taxon>
        <taxon>Endopterygota</taxon>
        <taxon>Lepidoptera</taxon>
        <taxon>Glossata</taxon>
        <taxon>Ditrysia</taxon>
        <taxon>Papilionoidea</taxon>
        <taxon>Papilionidae</taxon>
        <taxon>Papilioninae</taxon>
        <taxon>Papilio</taxon>
    </lineage>
</organism>
<protein>
    <submittedName>
        <fullName evidence="5">Uncharacterized protein LOC106119887</fullName>
    </submittedName>
</protein>
<dbReference type="GeneID" id="106119887"/>
<dbReference type="SMART" id="SM00343">
    <property type="entry name" value="ZnF_C2HC"/>
    <property type="match status" value="2"/>
</dbReference>
<feature type="compositionally biased region" description="Low complexity" evidence="3">
    <location>
        <begin position="470"/>
        <end position="480"/>
    </location>
</feature>
<dbReference type="AlphaFoldDB" id="A0AAJ6ZDM2"/>
<evidence type="ECO:0000256" key="3">
    <source>
        <dbReference type="SAM" id="MobiDB-lite"/>
    </source>
</evidence>
<feature type="region of interest" description="Disordered" evidence="3">
    <location>
        <begin position="321"/>
        <end position="355"/>
    </location>
</feature>
<dbReference type="Proteomes" id="UP000694872">
    <property type="component" value="Unplaced"/>
</dbReference>
<evidence type="ECO:0000259" key="4">
    <source>
        <dbReference type="PROSITE" id="PS50158"/>
    </source>
</evidence>
<feature type="compositionally biased region" description="Basic and acidic residues" evidence="3">
    <location>
        <begin position="203"/>
        <end position="212"/>
    </location>
</feature>
<keyword evidence="1" id="KW-0863">Zinc-finger</keyword>
<evidence type="ECO:0000256" key="1">
    <source>
        <dbReference type="PROSITE-ProRule" id="PRU00047"/>
    </source>
</evidence>
<feature type="region of interest" description="Disordered" evidence="3">
    <location>
        <begin position="171"/>
        <end position="212"/>
    </location>
</feature>
<feature type="compositionally biased region" description="Basic residues" evidence="3">
    <location>
        <begin position="455"/>
        <end position="469"/>
    </location>
</feature>
<dbReference type="InterPro" id="IPR001878">
    <property type="entry name" value="Znf_CCHC"/>
</dbReference>
<feature type="region of interest" description="Disordered" evidence="3">
    <location>
        <begin position="403"/>
        <end position="503"/>
    </location>
</feature>
<sequence>MGGVGRDVYLGAVVRSGWVFPAGLCRIGPPIPDRPAGSTSGPCGVGGWRPARPRGMGTSPRIKGGFRCPTTLDTYAMASLKDDLPQEGTSSLAGGESLPAASAAGCPSYSGGGKNCLTDTTTTLATKMDSEARDWAMRKERENRRMECDASDSDDTPIIVSEWFGAKRPRLSDCSTDDDRATSPATRKWRQQEKKAAAKARAASKEEDLEKETGLARFRRETRAALFPRPAAGGERCAAQLQEQVREDLEVIAKVATKSSSLKGTFVRALKDAAASIKDAVEVLGARTQTEETKQLQEDNVRLRAEMAALRMELAEIKESLRKRGSASHSDPDVTMEAAPASRPPQSTPSETPSVEEICRAVMVQVGGMMNARLASLEDRLLPEKNLRPPLAADKRRGEGTYAAKLARQPPQLAAQPGPSGTQRRAPPMPQHRPSGPAQSRPATQGTSSPPGGEKKKKRKKNKKKKKQKASPPGQQQSQPAVGEWIKVGPRKRPKEKRGVDKLHAPRSSAVTITLQPGAAESGVTYASIIASAKARINPADFGAQGVRLRKAANGGRVFEFPGASSGEKADSLAQRLREVLDGGVVRVARPVKTVALRVAGLDDATTAAEVVTAVAAAGGCPADQLRAGAMSTGRDGLGSVVVQCPVAAAKKVATDGRLLVGWVSAQARLMDPRPSVCYRCLAPGHLSGQCQAVVDRSGVCFRCGQPGHKARGCTAVPHCIVCAAAGAPAEHRAGSKACVPPPKGRRSRKAGGDGPSQTAGQSSDPPPQAAVPGAEEVAMAIE</sequence>
<accession>A0AAJ6ZDM2</accession>
<evidence type="ECO:0000313" key="5">
    <source>
        <dbReference type="RefSeq" id="XP_013170468.1"/>
    </source>
</evidence>
<dbReference type="Gene3D" id="4.10.60.10">
    <property type="entry name" value="Zinc finger, CCHC-type"/>
    <property type="match status" value="1"/>
</dbReference>
<feature type="region of interest" description="Disordered" evidence="3">
    <location>
        <begin position="734"/>
        <end position="783"/>
    </location>
</feature>
<keyword evidence="1" id="KW-0862">Zinc</keyword>
<dbReference type="SUPFAM" id="SSF57756">
    <property type="entry name" value="Retrovirus zinc finger-like domains"/>
    <property type="match status" value="1"/>
</dbReference>
<keyword evidence="2" id="KW-0175">Coiled coil</keyword>
<feature type="region of interest" description="Disordered" evidence="3">
    <location>
        <begin position="33"/>
        <end position="63"/>
    </location>
</feature>
<dbReference type="RefSeq" id="XP_013170468.1">
    <property type="nucleotide sequence ID" value="XM_013315014.1"/>
</dbReference>
<reference evidence="5" key="1">
    <citation type="submission" date="2025-08" db="UniProtKB">
        <authorList>
            <consortium name="RefSeq"/>
        </authorList>
    </citation>
    <scope>IDENTIFICATION</scope>
</reference>
<dbReference type="GO" id="GO:0008270">
    <property type="term" value="F:zinc ion binding"/>
    <property type="evidence" value="ECO:0007669"/>
    <property type="project" value="UniProtKB-KW"/>
</dbReference>
<feature type="domain" description="CCHC-type" evidence="4">
    <location>
        <begin position="701"/>
        <end position="714"/>
    </location>
</feature>
<feature type="domain" description="CCHC-type" evidence="4">
    <location>
        <begin position="678"/>
        <end position="691"/>
    </location>
</feature>
<dbReference type="GO" id="GO:0003676">
    <property type="term" value="F:nucleic acid binding"/>
    <property type="evidence" value="ECO:0007669"/>
    <property type="project" value="InterPro"/>
</dbReference>
<keyword evidence="1" id="KW-0479">Metal-binding</keyword>
<dbReference type="PROSITE" id="PS50158">
    <property type="entry name" value="ZF_CCHC"/>
    <property type="match status" value="2"/>
</dbReference>
<name>A0AAJ6ZDM2_PAPXU</name>
<dbReference type="KEGG" id="pxu:106119887"/>
<dbReference type="InterPro" id="IPR036875">
    <property type="entry name" value="Znf_CCHC_sf"/>
</dbReference>
<gene>
    <name evidence="5" type="primary">LOC106119887</name>
</gene>